<comment type="caution">
    <text evidence="1">The sequence shown here is derived from an EMBL/GenBank/DDBJ whole genome shotgun (WGS) entry which is preliminary data.</text>
</comment>
<organism evidence="1 2">
    <name type="scientific">Nocardioides iriomotensis</name>
    <dbReference type="NCBI Taxonomy" id="715784"/>
    <lineage>
        <taxon>Bacteria</taxon>
        <taxon>Bacillati</taxon>
        <taxon>Actinomycetota</taxon>
        <taxon>Actinomycetes</taxon>
        <taxon>Propionibacteriales</taxon>
        <taxon>Nocardioidaceae</taxon>
        <taxon>Nocardioides</taxon>
    </lineage>
</organism>
<dbReference type="RefSeq" id="WP_129985187.1">
    <property type="nucleotide sequence ID" value="NZ_SDPU01000008.1"/>
</dbReference>
<sequence>MTFTRSKFDADQRRTRRLIHVAWDDVTGAELQKTGKGRTVVRVGVAGATVATGHRHDPYAVKVRRKQSEAASRLVEHVNEEAAAHRRWREGGR</sequence>
<reference evidence="1 2" key="1">
    <citation type="submission" date="2019-01" db="EMBL/GenBank/DDBJ databases">
        <title>Nocardioides guangzhouensis sp. nov., an actinobacterium isolated from soil.</title>
        <authorList>
            <person name="Fu Y."/>
            <person name="Cai Y."/>
            <person name="Lin Z."/>
            <person name="Chen P."/>
        </authorList>
    </citation>
    <scope>NUCLEOTIDE SEQUENCE [LARGE SCALE GENOMIC DNA]</scope>
    <source>
        <strain evidence="1 2">NBRC 105384</strain>
    </source>
</reference>
<dbReference type="EMBL" id="SDPU01000008">
    <property type="protein sequence ID" value="RYU15113.1"/>
    <property type="molecule type" value="Genomic_DNA"/>
</dbReference>
<gene>
    <name evidence="1" type="ORF">ETU37_01915</name>
</gene>
<evidence type="ECO:0000313" key="2">
    <source>
        <dbReference type="Proteomes" id="UP000291189"/>
    </source>
</evidence>
<evidence type="ECO:0000313" key="1">
    <source>
        <dbReference type="EMBL" id="RYU15113.1"/>
    </source>
</evidence>
<proteinExistence type="predicted"/>
<protein>
    <submittedName>
        <fullName evidence="1">Uncharacterized protein</fullName>
    </submittedName>
</protein>
<dbReference type="Proteomes" id="UP000291189">
    <property type="component" value="Unassembled WGS sequence"/>
</dbReference>
<name>A0A4Q5J943_9ACTN</name>
<dbReference type="AlphaFoldDB" id="A0A4Q5J943"/>
<accession>A0A4Q5J943</accession>
<keyword evidence="2" id="KW-1185">Reference proteome</keyword>